<name>A0ABD5ZAV8_9EURY</name>
<dbReference type="RefSeq" id="WP_390221638.1">
    <property type="nucleotide sequence ID" value="NZ_JBHTAA010000001.1"/>
</dbReference>
<keyword evidence="1" id="KW-0472">Membrane</keyword>
<feature type="transmembrane region" description="Helical" evidence="1">
    <location>
        <begin position="124"/>
        <end position="150"/>
    </location>
</feature>
<evidence type="ECO:0000313" key="3">
    <source>
        <dbReference type="EMBL" id="MFC7202338.1"/>
    </source>
</evidence>
<organism evidence="3 4">
    <name type="scientific">Haloferax namakaokahaiae</name>
    <dbReference type="NCBI Taxonomy" id="1748331"/>
    <lineage>
        <taxon>Archaea</taxon>
        <taxon>Methanobacteriati</taxon>
        <taxon>Methanobacteriota</taxon>
        <taxon>Stenosarchaea group</taxon>
        <taxon>Halobacteria</taxon>
        <taxon>Halobacteriales</taxon>
        <taxon>Haloferacaceae</taxon>
        <taxon>Haloferax</taxon>
    </lineage>
</organism>
<dbReference type="InterPro" id="IPR058581">
    <property type="entry name" value="TM_HPP"/>
</dbReference>
<keyword evidence="1" id="KW-1133">Transmembrane helix</keyword>
<feature type="domain" description="HPP transmembrane region" evidence="2">
    <location>
        <begin position="10"/>
        <end position="145"/>
    </location>
</feature>
<proteinExistence type="predicted"/>
<comment type="caution">
    <text evidence="3">The sequence shown here is derived from an EMBL/GenBank/DDBJ whole genome shotgun (WGS) entry which is preliminary data.</text>
</comment>
<dbReference type="Pfam" id="PF04982">
    <property type="entry name" value="TM_HPP"/>
    <property type="match status" value="1"/>
</dbReference>
<dbReference type="AlphaFoldDB" id="A0ABD5ZAV8"/>
<evidence type="ECO:0000256" key="1">
    <source>
        <dbReference type="SAM" id="Phobius"/>
    </source>
</evidence>
<keyword evidence="4" id="KW-1185">Reference proteome</keyword>
<accession>A0ABD5ZAV8</accession>
<sequence>MPRRAIETGVAAGGLFAVLGLIAWVTGQPFVFPSLGPSAFALAFETRREKVRPRRVVGSHLIGALAGFAAYSVLASGVSLTAVPPALSIAGLQLILSGVVSVVVTGWGMLVTDTVHPPACATTLIVSLGLLSSAFDVGVIVVSVVGLVAVSELLE</sequence>
<protein>
    <submittedName>
        <fullName evidence="3">HPP family protein</fullName>
    </submittedName>
</protein>
<dbReference type="EMBL" id="JBHTAA010000001">
    <property type="protein sequence ID" value="MFC7202338.1"/>
    <property type="molecule type" value="Genomic_DNA"/>
</dbReference>
<evidence type="ECO:0000313" key="4">
    <source>
        <dbReference type="Proteomes" id="UP001596481"/>
    </source>
</evidence>
<reference evidence="3 4" key="1">
    <citation type="journal article" date="2019" name="Int. J. Syst. Evol. Microbiol.">
        <title>The Global Catalogue of Microorganisms (GCM) 10K type strain sequencing project: providing services to taxonomists for standard genome sequencing and annotation.</title>
        <authorList>
            <consortium name="The Broad Institute Genomics Platform"/>
            <consortium name="The Broad Institute Genome Sequencing Center for Infectious Disease"/>
            <person name="Wu L."/>
            <person name="Ma J."/>
        </authorList>
    </citation>
    <scope>NUCLEOTIDE SEQUENCE [LARGE SCALE GENOMIC DNA]</scope>
    <source>
        <strain evidence="3 4">DSM 29988</strain>
    </source>
</reference>
<feature type="transmembrane region" description="Helical" evidence="1">
    <location>
        <begin position="59"/>
        <end position="82"/>
    </location>
</feature>
<keyword evidence="1" id="KW-0812">Transmembrane</keyword>
<gene>
    <name evidence="3" type="ORF">ACFQJC_02340</name>
</gene>
<feature type="transmembrane region" description="Helical" evidence="1">
    <location>
        <begin position="94"/>
        <end position="112"/>
    </location>
</feature>
<evidence type="ECO:0000259" key="2">
    <source>
        <dbReference type="Pfam" id="PF04982"/>
    </source>
</evidence>
<dbReference type="Proteomes" id="UP001596481">
    <property type="component" value="Unassembled WGS sequence"/>
</dbReference>